<dbReference type="InterPro" id="IPR000914">
    <property type="entry name" value="SBP_5_dom"/>
</dbReference>
<dbReference type="Gene3D" id="3.40.190.10">
    <property type="entry name" value="Periplasmic binding protein-like II"/>
    <property type="match status" value="1"/>
</dbReference>
<evidence type="ECO:0000256" key="2">
    <source>
        <dbReference type="ARBA" id="ARBA00005695"/>
    </source>
</evidence>
<reference evidence="7" key="1">
    <citation type="submission" date="2018-04" db="EMBL/GenBank/DDBJ databases">
        <authorList>
            <person name="Liu S."/>
            <person name="Wang Z."/>
            <person name="Li J."/>
        </authorList>
    </citation>
    <scope>NUCLEOTIDE SEQUENCE [LARGE SCALE GENOMIC DNA]</scope>
    <source>
        <strain evidence="7">2189</strain>
    </source>
</reference>
<evidence type="ECO:0000256" key="4">
    <source>
        <dbReference type="ARBA" id="ARBA00022729"/>
    </source>
</evidence>
<dbReference type="GO" id="GO:0042597">
    <property type="term" value="C:periplasmic space"/>
    <property type="evidence" value="ECO:0007669"/>
    <property type="project" value="UniProtKB-ARBA"/>
</dbReference>
<evidence type="ECO:0000256" key="3">
    <source>
        <dbReference type="ARBA" id="ARBA00022448"/>
    </source>
</evidence>
<dbReference type="AlphaFoldDB" id="A0A2U1T4J1"/>
<accession>A0A2U1T4J1</accession>
<gene>
    <name evidence="6" type="ORF">DF222_10395</name>
</gene>
<organism evidence="6 7">
    <name type="scientific">Corynebacterium yudongzhengii</name>
    <dbReference type="NCBI Taxonomy" id="2080740"/>
    <lineage>
        <taxon>Bacteria</taxon>
        <taxon>Bacillati</taxon>
        <taxon>Actinomycetota</taxon>
        <taxon>Actinomycetes</taxon>
        <taxon>Mycobacteriales</taxon>
        <taxon>Corynebacteriaceae</taxon>
        <taxon>Corynebacterium</taxon>
    </lineage>
</organism>
<keyword evidence="7" id="KW-1185">Reference proteome</keyword>
<proteinExistence type="inferred from homology"/>
<dbReference type="Pfam" id="PF00496">
    <property type="entry name" value="SBP_bac_5"/>
    <property type="match status" value="1"/>
</dbReference>
<keyword evidence="3" id="KW-0813">Transport</keyword>
<comment type="subcellular location">
    <subcellularLocation>
        <location evidence="1">Cell envelope</location>
    </subcellularLocation>
</comment>
<dbReference type="GO" id="GO:0015833">
    <property type="term" value="P:peptide transport"/>
    <property type="evidence" value="ECO:0007669"/>
    <property type="project" value="TreeGrafter"/>
</dbReference>
<dbReference type="PANTHER" id="PTHR30290">
    <property type="entry name" value="PERIPLASMIC BINDING COMPONENT OF ABC TRANSPORTER"/>
    <property type="match status" value="1"/>
</dbReference>
<dbReference type="InterPro" id="IPR039424">
    <property type="entry name" value="SBP_5"/>
</dbReference>
<keyword evidence="4" id="KW-0732">Signal</keyword>
<dbReference type="OrthoDB" id="9796817at2"/>
<comment type="similarity">
    <text evidence="2">Belongs to the bacterial solute-binding protein 5 family.</text>
</comment>
<dbReference type="GO" id="GO:0030313">
    <property type="term" value="C:cell envelope"/>
    <property type="evidence" value="ECO:0007669"/>
    <property type="project" value="UniProtKB-SubCell"/>
</dbReference>
<name>A0A2U1T4J1_9CORY</name>
<dbReference type="EMBL" id="QEEZ01000026">
    <property type="protein sequence ID" value="PWC00892.1"/>
    <property type="molecule type" value="Genomic_DNA"/>
</dbReference>
<feature type="domain" description="Solute-binding protein family 5" evidence="5">
    <location>
        <begin position="67"/>
        <end position="393"/>
    </location>
</feature>
<dbReference type="SUPFAM" id="SSF53850">
    <property type="entry name" value="Periplasmic binding protein-like II"/>
    <property type="match status" value="1"/>
</dbReference>
<dbReference type="GO" id="GO:1904680">
    <property type="term" value="F:peptide transmembrane transporter activity"/>
    <property type="evidence" value="ECO:0007669"/>
    <property type="project" value="TreeGrafter"/>
</dbReference>
<dbReference type="InterPro" id="IPR030678">
    <property type="entry name" value="Peptide/Ni-bd"/>
</dbReference>
<dbReference type="Gene3D" id="3.10.105.10">
    <property type="entry name" value="Dipeptide-binding Protein, Domain 3"/>
    <property type="match status" value="1"/>
</dbReference>
<protein>
    <submittedName>
        <fullName evidence="6">Peptide ABC transporter substrate-binding protein</fullName>
    </submittedName>
</protein>
<dbReference type="PANTHER" id="PTHR30290:SF10">
    <property type="entry name" value="PERIPLASMIC OLIGOPEPTIDE-BINDING PROTEIN-RELATED"/>
    <property type="match status" value="1"/>
</dbReference>
<evidence type="ECO:0000256" key="1">
    <source>
        <dbReference type="ARBA" id="ARBA00004196"/>
    </source>
</evidence>
<dbReference type="GO" id="GO:0043190">
    <property type="term" value="C:ATP-binding cassette (ABC) transporter complex"/>
    <property type="evidence" value="ECO:0007669"/>
    <property type="project" value="InterPro"/>
</dbReference>
<dbReference type="KEGG" id="cyz:C3B44_08750"/>
<sequence length="492" mass="53414">MLTGLLTACTAGHTATQVGRVANADIVVATTNPATSLDFTTTGGAGIPAALMSNVYETLVVIDDDGEIQPHLATHWDIDDAGTRYTFYLRDDVHFSNGEEFTAQTAAASIDNVLNNWTNGLASQMEVVDEARVVDKHTLEVDLQRPSQHWLWSMATLTGAMMTPSAMDSLAGKAIGTGPYTVERFVPGESISFAARPDYWGKPADHDAAIRYYPDAMSSVNALRTGDTDVVYGMQAPELLDTLDERYGIEVGTTNGEVLLSLNNDAAPFDDPRVRRAVAHAINREHVSEVVWEGLAADTGGAPVAPIDPWFTGKDYAPYDPELARELLREAGYDDDHRPQVLFKVPSQTYTENLSELVYSQLEEVGFDVELESIEFPALWLNEVMGAADYQMSAIAHVEPRDIPTLFGDPEAYLRYDSPEVRELLRRADTAAGPEEQAALMEEAVSQIMAETGSLTVANMPNIVLTAPGIEGVKATSATDVVELSPLSREDA</sequence>
<dbReference type="Proteomes" id="UP000244989">
    <property type="component" value="Unassembled WGS sequence"/>
</dbReference>
<evidence type="ECO:0000313" key="7">
    <source>
        <dbReference type="Proteomes" id="UP000244989"/>
    </source>
</evidence>
<comment type="caution">
    <text evidence="6">The sequence shown here is derived from an EMBL/GenBank/DDBJ whole genome shotgun (WGS) entry which is preliminary data.</text>
</comment>
<evidence type="ECO:0000313" key="6">
    <source>
        <dbReference type="EMBL" id="PWC00892.1"/>
    </source>
</evidence>
<dbReference type="PIRSF" id="PIRSF002741">
    <property type="entry name" value="MppA"/>
    <property type="match status" value="1"/>
</dbReference>
<evidence type="ECO:0000259" key="5">
    <source>
        <dbReference type="Pfam" id="PF00496"/>
    </source>
</evidence>